<dbReference type="EMBL" id="CP010525">
    <property type="protein sequence ID" value="AJO20865.1"/>
    <property type="molecule type" value="Genomic_DNA"/>
</dbReference>
<reference evidence="2" key="1">
    <citation type="submission" date="2015-01" db="EMBL/GenBank/DDBJ databases">
        <title>Comparative genome analysis of Bacillus coagulans HM-08, Clostridium butyricum HM-68, Bacillus subtilis HM-66 and Bacillus paralicheniformis BL-09.</title>
        <authorList>
            <person name="Zhang H."/>
        </authorList>
    </citation>
    <scope>NUCLEOTIDE SEQUENCE [LARGE SCALE GENOMIC DNA]</scope>
    <source>
        <strain evidence="2">HM-08</strain>
    </source>
</reference>
<organism evidence="1 2">
    <name type="scientific">Heyndrickxia coagulans</name>
    <name type="common">Weizmannia coagulans</name>
    <dbReference type="NCBI Taxonomy" id="1398"/>
    <lineage>
        <taxon>Bacteria</taxon>
        <taxon>Bacillati</taxon>
        <taxon>Bacillota</taxon>
        <taxon>Bacilli</taxon>
        <taxon>Bacillales</taxon>
        <taxon>Bacillaceae</taxon>
        <taxon>Heyndrickxia</taxon>
    </lineage>
</organism>
<name>A0AAN0W9S9_HEYCO</name>
<evidence type="ECO:0000313" key="2">
    <source>
        <dbReference type="Proteomes" id="UP000032024"/>
    </source>
</evidence>
<protein>
    <submittedName>
        <fullName evidence="1">Uncharacterized protein</fullName>
    </submittedName>
</protein>
<evidence type="ECO:0000313" key="1">
    <source>
        <dbReference type="EMBL" id="AJO20865.1"/>
    </source>
</evidence>
<dbReference type="AlphaFoldDB" id="A0AAN0W9S9"/>
<proteinExistence type="predicted"/>
<accession>A0AAN0W9S9</accession>
<gene>
    <name evidence="1" type="ORF">SB48_HM08orf00099</name>
</gene>
<keyword evidence="2" id="KW-1185">Reference proteome</keyword>
<dbReference type="Proteomes" id="UP000032024">
    <property type="component" value="Chromosome"/>
</dbReference>
<sequence>MAVTQAQSALLLQAAGKQHRCKRRDNFGMLFSFLGAIQRKPYQVDRNILIFAPAFSKIKMLLKC</sequence>